<keyword evidence="3" id="KW-0479">Metal-binding</keyword>
<reference evidence="8 9" key="1">
    <citation type="submission" date="2016-12" db="EMBL/GenBank/DDBJ databases">
        <title>The draft genome sequence of Actinophytocola sp. 11-183.</title>
        <authorList>
            <person name="Wang W."/>
            <person name="Yuan L."/>
        </authorList>
    </citation>
    <scope>NUCLEOTIDE SEQUENCE [LARGE SCALE GENOMIC DNA]</scope>
    <source>
        <strain evidence="8 9">11-183</strain>
    </source>
</reference>
<dbReference type="RefSeq" id="WP_075123855.1">
    <property type="nucleotide sequence ID" value="NZ_MSIE01000002.1"/>
</dbReference>
<dbReference type="PROSITE" id="PS51918">
    <property type="entry name" value="RADICAL_SAM"/>
    <property type="match status" value="1"/>
</dbReference>
<dbReference type="EMBL" id="MSIE01000002">
    <property type="protein sequence ID" value="OLF19251.1"/>
    <property type="molecule type" value="Genomic_DNA"/>
</dbReference>
<dbReference type="GO" id="GO:0046872">
    <property type="term" value="F:metal ion binding"/>
    <property type="evidence" value="ECO:0007669"/>
    <property type="project" value="UniProtKB-KW"/>
</dbReference>
<dbReference type="PROSITE" id="PS51332">
    <property type="entry name" value="B12_BINDING"/>
    <property type="match status" value="1"/>
</dbReference>
<keyword evidence="9" id="KW-1185">Reference proteome</keyword>
<dbReference type="GO" id="GO:0005829">
    <property type="term" value="C:cytosol"/>
    <property type="evidence" value="ECO:0007669"/>
    <property type="project" value="TreeGrafter"/>
</dbReference>
<dbReference type="GO" id="GO:0003824">
    <property type="term" value="F:catalytic activity"/>
    <property type="evidence" value="ECO:0007669"/>
    <property type="project" value="InterPro"/>
</dbReference>
<dbReference type="InterPro" id="IPR007197">
    <property type="entry name" value="rSAM"/>
</dbReference>
<dbReference type="InterPro" id="IPR058240">
    <property type="entry name" value="rSAM_sf"/>
</dbReference>
<feature type="domain" description="Radical SAM core" evidence="7">
    <location>
        <begin position="251"/>
        <end position="469"/>
    </location>
</feature>
<evidence type="ECO:0000259" key="7">
    <source>
        <dbReference type="PROSITE" id="PS51918"/>
    </source>
</evidence>
<dbReference type="GO" id="GO:0051536">
    <property type="term" value="F:iron-sulfur cluster binding"/>
    <property type="evidence" value="ECO:0007669"/>
    <property type="project" value="UniProtKB-KW"/>
</dbReference>
<dbReference type="AlphaFoldDB" id="A0A1Q8CY16"/>
<dbReference type="InterPro" id="IPR023984">
    <property type="entry name" value="rSAM_ocin_1"/>
</dbReference>
<comment type="caution">
    <text evidence="8">The sequence shown here is derived from an EMBL/GenBank/DDBJ whole genome shotgun (WGS) entry which is preliminary data.</text>
</comment>
<evidence type="ECO:0000256" key="2">
    <source>
        <dbReference type="ARBA" id="ARBA00022691"/>
    </source>
</evidence>
<dbReference type="OrthoDB" id="9801424at2"/>
<evidence type="ECO:0000256" key="1">
    <source>
        <dbReference type="ARBA" id="ARBA00001966"/>
    </source>
</evidence>
<keyword evidence="4" id="KW-0408">Iron</keyword>
<dbReference type="InterPro" id="IPR023404">
    <property type="entry name" value="rSAM_horseshoe"/>
</dbReference>
<evidence type="ECO:0000256" key="5">
    <source>
        <dbReference type="ARBA" id="ARBA00023014"/>
    </source>
</evidence>
<keyword evidence="5" id="KW-0411">Iron-sulfur</keyword>
<protein>
    <submittedName>
        <fullName evidence="8">B12-binding domain-containing radical SAM protein</fullName>
    </submittedName>
</protein>
<dbReference type="SFLD" id="SFLDF00324">
    <property type="entry name" value="bacteriocin_maturation"/>
    <property type="match status" value="1"/>
</dbReference>
<sequence length="605" mass="67297">MTTPDRTTPRTVIVSMPFMDLDRPSIQLGLLKAIGESHGFPVDTLHANLDFAARIGVDRYRALADHHCRLVGEWLFSVEAFGDAAPDPEAGLLSRFATELRRLDGLRETRDRDVPAYLDALLEEYPWHEVGVVGFSATFQQNAASFALARRLKERFPDIVTVFGGANFDGEMGPELVRSVECVDYAVVGEGDTAFPALLSALASGAEPSGIPGVASRGGATPPAPPSVELDDLPMPEYGEYYTRAGRLGLRCDSGWLPFESARGCWWGAKHHCAFCGLNGTAMRFRAKSPARVRAELAHQARRYGRFRFAAVDNILDPRYLTELFPAVTEDRADYQFFYEVKANLTRAQLRVLAGAGVTHLQPGIESLSTDVLRLMDKGVRAAQNVSLLKWARYYGIGVSWNILWGFPGETEEDYARQAAAVPHLVHLQPPATAARVWLERFSPMFTRPERYRTRRREPEPSYRYVYPADVDLERIAYVFDYEFEDALPAATYAPLSKAVAEWSRAWESDLPPALVYRSSPGYLEIYDVRHPGDAGVHTFRDTLAAIYLACDERPTTATAVRRRLALDVPVSAIEDAFRQFAERGLMFLDGNLALSLAIPATPGR</sequence>
<dbReference type="PANTHER" id="PTHR43409">
    <property type="entry name" value="ANAEROBIC MAGNESIUM-PROTOPORPHYRIN IX MONOMETHYL ESTER CYCLASE-RELATED"/>
    <property type="match status" value="1"/>
</dbReference>
<dbReference type="SMART" id="SM00729">
    <property type="entry name" value="Elp3"/>
    <property type="match status" value="1"/>
</dbReference>
<evidence type="ECO:0000313" key="8">
    <source>
        <dbReference type="EMBL" id="OLF19251.1"/>
    </source>
</evidence>
<gene>
    <name evidence="8" type="ORF">BU204_02555</name>
</gene>
<evidence type="ECO:0000259" key="6">
    <source>
        <dbReference type="PROSITE" id="PS51332"/>
    </source>
</evidence>
<dbReference type="Proteomes" id="UP000185596">
    <property type="component" value="Unassembled WGS sequence"/>
</dbReference>
<evidence type="ECO:0000256" key="3">
    <source>
        <dbReference type="ARBA" id="ARBA00022723"/>
    </source>
</evidence>
<organism evidence="8 9">
    <name type="scientific">Actinophytocola xanthii</name>
    <dbReference type="NCBI Taxonomy" id="1912961"/>
    <lineage>
        <taxon>Bacteria</taxon>
        <taxon>Bacillati</taxon>
        <taxon>Actinomycetota</taxon>
        <taxon>Actinomycetes</taxon>
        <taxon>Pseudonocardiales</taxon>
        <taxon>Pseudonocardiaceae</taxon>
    </lineage>
</organism>
<evidence type="ECO:0000256" key="4">
    <source>
        <dbReference type="ARBA" id="ARBA00023004"/>
    </source>
</evidence>
<dbReference type="InterPro" id="IPR006638">
    <property type="entry name" value="Elp3/MiaA/NifB-like_rSAM"/>
</dbReference>
<dbReference type="CDD" id="cd01335">
    <property type="entry name" value="Radical_SAM"/>
    <property type="match status" value="1"/>
</dbReference>
<feature type="domain" description="B12-binding" evidence="6">
    <location>
        <begin position="66"/>
        <end position="209"/>
    </location>
</feature>
<dbReference type="SUPFAM" id="SSF102114">
    <property type="entry name" value="Radical SAM enzymes"/>
    <property type="match status" value="1"/>
</dbReference>
<dbReference type="GO" id="GO:0031419">
    <property type="term" value="F:cobalamin binding"/>
    <property type="evidence" value="ECO:0007669"/>
    <property type="project" value="InterPro"/>
</dbReference>
<dbReference type="Pfam" id="PF04055">
    <property type="entry name" value="Radical_SAM"/>
    <property type="match status" value="1"/>
</dbReference>
<dbReference type="SFLD" id="SFLDS00029">
    <property type="entry name" value="Radical_SAM"/>
    <property type="match status" value="1"/>
</dbReference>
<dbReference type="STRING" id="1912961.BU204_02555"/>
<dbReference type="Gene3D" id="3.80.30.20">
    <property type="entry name" value="tm_1862 like domain"/>
    <property type="match status" value="1"/>
</dbReference>
<dbReference type="CDD" id="cd02068">
    <property type="entry name" value="radical_SAM_B12_BD"/>
    <property type="match status" value="1"/>
</dbReference>
<dbReference type="SFLD" id="SFLDG01082">
    <property type="entry name" value="B12-binding_domain_containing"/>
    <property type="match status" value="1"/>
</dbReference>
<dbReference type="Gene3D" id="3.40.50.280">
    <property type="entry name" value="Cobalamin-binding domain"/>
    <property type="match status" value="1"/>
</dbReference>
<dbReference type="InterPro" id="IPR051198">
    <property type="entry name" value="BchE-like"/>
</dbReference>
<proteinExistence type="predicted"/>
<evidence type="ECO:0000313" key="9">
    <source>
        <dbReference type="Proteomes" id="UP000185596"/>
    </source>
</evidence>
<accession>A0A1Q8CY16</accession>
<comment type="cofactor">
    <cofactor evidence="1">
        <name>[4Fe-4S] cluster</name>
        <dbReference type="ChEBI" id="CHEBI:49883"/>
    </cofactor>
</comment>
<dbReference type="PANTHER" id="PTHR43409:SF7">
    <property type="entry name" value="BLL1977 PROTEIN"/>
    <property type="match status" value="1"/>
</dbReference>
<dbReference type="NCBIfam" id="TIGR03975">
    <property type="entry name" value="rSAM_ocin_1"/>
    <property type="match status" value="1"/>
</dbReference>
<keyword evidence="2" id="KW-0949">S-adenosyl-L-methionine</keyword>
<name>A0A1Q8CY16_9PSEU</name>
<dbReference type="InterPro" id="IPR006158">
    <property type="entry name" value="Cobalamin-bd"/>
</dbReference>